<evidence type="ECO:0000256" key="2">
    <source>
        <dbReference type="ARBA" id="ARBA00009063"/>
    </source>
</evidence>
<dbReference type="Proteomes" id="UP001530293">
    <property type="component" value="Unassembled WGS sequence"/>
</dbReference>
<keyword evidence="3" id="KW-0813">Transport</keyword>
<dbReference type="GO" id="GO:0000139">
    <property type="term" value="C:Golgi membrane"/>
    <property type="evidence" value="ECO:0007669"/>
    <property type="project" value="UniProtKB-SubCell"/>
</dbReference>
<evidence type="ECO:0000313" key="12">
    <source>
        <dbReference type="EMBL" id="KAL3758025.1"/>
    </source>
</evidence>
<feature type="compositionally biased region" description="Low complexity" evidence="9">
    <location>
        <begin position="98"/>
        <end position="124"/>
    </location>
</feature>
<dbReference type="InterPro" id="IPR000727">
    <property type="entry name" value="T_SNARE_dom"/>
</dbReference>
<feature type="transmembrane region" description="Helical" evidence="10">
    <location>
        <begin position="374"/>
        <end position="393"/>
    </location>
</feature>
<dbReference type="AlphaFoldDB" id="A0ABD3MBY1"/>
<keyword evidence="13" id="KW-1185">Reference proteome</keyword>
<dbReference type="EMBL" id="JALLBG020000244">
    <property type="protein sequence ID" value="KAL3758025.1"/>
    <property type="molecule type" value="Genomic_DNA"/>
</dbReference>
<gene>
    <name evidence="12" type="ORF">ACHAWU_001417</name>
</gene>
<reference evidence="12 13" key="1">
    <citation type="submission" date="2024-10" db="EMBL/GenBank/DDBJ databases">
        <title>Updated reference genomes for cyclostephanoid diatoms.</title>
        <authorList>
            <person name="Roberts W.R."/>
            <person name="Alverson A.J."/>
        </authorList>
    </citation>
    <scope>NUCLEOTIDE SEQUENCE [LARGE SCALE GENOMIC DNA]</scope>
    <source>
        <strain evidence="12 13">AJA232-27</strain>
    </source>
</reference>
<organism evidence="12 13">
    <name type="scientific">Discostella pseudostelligera</name>
    <dbReference type="NCBI Taxonomy" id="259834"/>
    <lineage>
        <taxon>Eukaryota</taxon>
        <taxon>Sar</taxon>
        <taxon>Stramenopiles</taxon>
        <taxon>Ochrophyta</taxon>
        <taxon>Bacillariophyta</taxon>
        <taxon>Coscinodiscophyceae</taxon>
        <taxon>Thalassiosirophycidae</taxon>
        <taxon>Stephanodiscales</taxon>
        <taxon>Stephanodiscaceae</taxon>
        <taxon>Discostella</taxon>
    </lineage>
</organism>
<evidence type="ECO:0000256" key="7">
    <source>
        <dbReference type="ARBA" id="ARBA00023034"/>
    </source>
</evidence>
<keyword evidence="4 10" id="KW-0812">Transmembrane</keyword>
<dbReference type="PANTHER" id="PTHR12791">
    <property type="entry name" value="GOLGI SNARE BET1-RELATED"/>
    <property type="match status" value="1"/>
</dbReference>
<dbReference type="InterPro" id="IPR010989">
    <property type="entry name" value="SNARE"/>
</dbReference>
<evidence type="ECO:0000256" key="10">
    <source>
        <dbReference type="SAM" id="Phobius"/>
    </source>
</evidence>
<evidence type="ECO:0000313" key="13">
    <source>
        <dbReference type="Proteomes" id="UP001530293"/>
    </source>
</evidence>
<dbReference type="Gene3D" id="1.20.5.110">
    <property type="match status" value="1"/>
</dbReference>
<dbReference type="SUPFAM" id="SSF58038">
    <property type="entry name" value="SNARE fusion complex"/>
    <property type="match status" value="1"/>
</dbReference>
<feature type="compositionally biased region" description="Polar residues" evidence="9">
    <location>
        <begin position="8"/>
        <end position="25"/>
    </location>
</feature>
<evidence type="ECO:0000256" key="6">
    <source>
        <dbReference type="ARBA" id="ARBA00022989"/>
    </source>
</evidence>
<feature type="region of interest" description="Disordered" evidence="9">
    <location>
        <begin position="1"/>
        <end position="63"/>
    </location>
</feature>
<proteinExistence type="inferred from homology"/>
<keyword evidence="6 10" id="KW-1133">Transmembrane helix</keyword>
<protein>
    <recommendedName>
        <fullName evidence="11">t-SNARE coiled-coil homology domain-containing protein</fullName>
    </recommendedName>
</protein>
<dbReference type="SMART" id="SM00397">
    <property type="entry name" value="t_SNARE"/>
    <property type="match status" value="1"/>
</dbReference>
<evidence type="ECO:0000259" key="11">
    <source>
        <dbReference type="PROSITE" id="PS50192"/>
    </source>
</evidence>
<evidence type="ECO:0000256" key="4">
    <source>
        <dbReference type="ARBA" id="ARBA00022692"/>
    </source>
</evidence>
<feature type="region of interest" description="Disordered" evidence="9">
    <location>
        <begin position="86"/>
        <end position="124"/>
    </location>
</feature>
<comment type="subcellular location">
    <subcellularLocation>
        <location evidence="1">Golgi apparatus membrane</location>
        <topology evidence="1">Single-pass type IV membrane protein</topology>
    </subcellularLocation>
</comment>
<comment type="caution">
    <text evidence="12">The sequence shown here is derived from an EMBL/GenBank/DDBJ whole genome shotgun (WGS) entry which is preliminary data.</text>
</comment>
<evidence type="ECO:0000256" key="5">
    <source>
        <dbReference type="ARBA" id="ARBA00022927"/>
    </source>
</evidence>
<name>A0ABD3MBY1_9STRA</name>
<keyword evidence="8 10" id="KW-0472">Membrane</keyword>
<accession>A0ABD3MBY1</accession>
<feature type="domain" description="T-SNARE coiled-coil homology" evidence="11">
    <location>
        <begin position="303"/>
        <end position="365"/>
    </location>
</feature>
<keyword evidence="5" id="KW-0653">Protein transport</keyword>
<keyword evidence="7" id="KW-0333">Golgi apparatus</keyword>
<evidence type="ECO:0000256" key="1">
    <source>
        <dbReference type="ARBA" id="ARBA00004409"/>
    </source>
</evidence>
<dbReference type="CDD" id="cd15841">
    <property type="entry name" value="SNARE_Qc"/>
    <property type="match status" value="1"/>
</dbReference>
<dbReference type="Gene3D" id="1.20.58.90">
    <property type="match status" value="1"/>
</dbReference>
<feature type="compositionally biased region" description="Gly residues" evidence="9">
    <location>
        <begin position="253"/>
        <end position="264"/>
    </location>
</feature>
<feature type="region of interest" description="Disordered" evidence="9">
    <location>
        <begin position="251"/>
        <end position="297"/>
    </location>
</feature>
<sequence>MSEFHPLASSSPLQSEYTISSNELTSMDDVSLNSSSPPQISSKSSLLRGSSSSGGGGSSSVSVSSKFSRKSLSLKRSELAVPLAPSSSYDYEDRNGRPSTAAPTSLLPSSPISSNNKSSPSKSYISEDDPFHLFRTDLISKLSQVNSQLNNYLTLISTTDTAVNIHAIRDSKKQLKHTIKTSESTLRDLETTIRVVDKSRYKFPHITDMELNERKIFVEKTKDTLVDTKLRMQSEDVKRKILEDERALSLRRGGVGNGGGGGLGSTSNNTNIYYQDDLHNNSRNNNNSNHNHDHDDPLRAETLSMMKQQDETLDDLDLAVTRVSYIADTIHEELESQNIMLNNLGEDLSNAEEQMGVVMGKLGKLLKTKSKCQIGLILILSAIVLVLFFLVLYT</sequence>
<evidence type="ECO:0000256" key="3">
    <source>
        <dbReference type="ARBA" id="ARBA00022448"/>
    </source>
</evidence>
<comment type="similarity">
    <text evidence="2">Belongs to the syntaxin family.</text>
</comment>
<dbReference type="GO" id="GO:0015031">
    <property type="term" value="P:protein transport"/>
    <property type="evidence" value="ECO:0007669"/>
    <property type="project" value="UniProtKB-KW"/>
</dbReference>
<dbReference type="Pfam" id="PF09177">
    <property type="entry name" value="STX6_10_61_N"/>
    <property type="match status" value="1"/>
</dbReference>
<evidence type="ECO:0000256" key="9">
    <source>
        <dbReference type="SAM" id="MobiDB-lite"/>
    </source>
</evidence>
<dbReference type="SUPFAM" id="SSF47661">
    <property type="entry name" value="t-snare proteins"/>
    <property type="match status" value="1"/>
</dbReference>
<dbReference type="InterPro" id="IPR015260">
    <property type="entry name" value="Syntaxin-6/10/61_N"/>
</dbReference>
<evidence type="ECO:0000256" key="8">
    <source>
        <dbReference type="ARBA" id="ARBA00023136"/>
    </source>
</evidence>
<feature type="compositionally biased region" description="Low complexity" evidence="9">
    <location>
        <begin position="31"/>
        <end position="51"/>
    </location>
</feature>
<dbReference type="PROSITE" id="PS50192">
    <property type="entry name" value="T_SNARE"/>
    <property type="match status" value="1"/>
</dbReference>